<evidence type="ECO:0008006" key="4">
    <source>
        <dbReference type="Google" id="ProtNLM"/>
    </source>
</evidence>
<feature type="transmembrane region" description="Helical" evidence="1">
    <location>
        <begin position="62"/>
        <end position="81"/>
    </location>
</feature>
<evidence type="ECO:0000256" key="1">
    <source>
        <dbReference type="SAM" id="Phobius"/>
    </source>
</evidence>
<keyword evidence="3" id="KW-1185">Reference proteome</keyword>
<evidence type="ECO:0000313" key="3">
    <source>
        <dbReference type="Proteomes" id="UP000767334"/>
    </source>
</evidence>
<comment type="caution">
    <text evidence="2">The sequence shown here is derived from an EMBL/GenBank/DDBJ whole genome shotgun (WGS) entry which is preliminary data.</text>
</comment>
<keyword evidence="1" id="KW-0812">Transmembrane</keyword>
<keyword evidence="1" id="KW-1133">Transmembrane helix</keyword>
<dbReference type="Proteomes" id="UP000767334">
    <property type="component" value="Unassembled WGS sequence"/>
</dbReference>
<feature type="transmembrane region" description="Helical" evidence="1">
    <location>
        <begin position="6"/>
        <end position="26"/>
    </location>
</feature>
<accession>A0ABS2FHU1</accession>
<protein>
    <recommendedName>
        <fullName evidence="4">Amino acid permease</fullName>
    </recommendedName>
</protein>
<gene>
    <name evidence="2" type="ORF">H6A19_12200</name>
</gene>
<evidence type="ECO:0000313" key="2">
    <source>
        <dbReference type="EMBL" id="MBM6820088.1"/>
    </source>
</evidence>
<reference evidence="2 3" key="1">
    <citation type="journal article" date="2021" name="Sci. Rep.">
        <title>The distribution of antibiotic resistance genes in chicken gut microbiota commensals.</title>
        <authorList>
            <person name="Juricova H."/>
            <person name="Matiasovicova J."/>
            <person name="Kubasova T."/>
            <person name="Cejkova D."/>
            <person name="Rychlik I."/>
        </authorList>
    </citation>
    <scope>NUCLEOTIDE SEQUENCE [LARGE SCALE GENOMIC DNA]</scope>
    <source>
        <strain evidence="2 3">An435</strain>
    </source>
</reference>
<sequence length="118" mass="13653">MGNFLSTLLYFIVLLAIVFGIMFLGRKYVFSKVRINKYIPLGIAIVTFILQLFMPVILGKSIFWVSFLLTILTVTFFLWFMDIQATGGPKKKEKKIEIRPKAKPNRVKHLNNAQNNKK</sequence>
<keyword evidence="1" id="KW-0472">Membrane</keyword>
<dbReference type="EMBL" id="JACJLL010000083">
    <property type="protein sequence ID" value="MBM6820088.1"/>
    <property type="molecule type" value="Genomic_DNA"/>
</dbReference>
<name>A0ABS2FHU1_9CLOT</name>
<proteinExistence type="predicted"/>
<feature type="transmembrane region" description="Helical" evidence="1">
    <location>
        <begin position="38"/>
        <end position="56"/>
    </location>
</feature>
<organism evidence="2 3">
    <name type="scientific">Clostridium saudiense</name>
    <dbReference type="NCBI Taxonomy" id="1414720"/>
    <lineage>
        <taxon>Bacteria</taxon>
        <taxon>Bacillati</taxon>
        <taxon>Bacillota</taxon>
        <taxon>Clostridia</taxon>
        <taxon>Eubacteriales</taxon>
        <taxon>Clostridiaceae</taxon>
        <taxon>Clostridium</taxon>
    </lineage>
</organism>
<dbReference type="RefSeq" id="WP_133014713.1">
    <property type="nucleotide sequence ID" value="NZ_JACJLL010000083.1"/>
</dbReference>